<dbReference type="Proteomes" id="UP000321464">
    <property type="component" value="Unassembled WGS sequence"/>
</dbReference>
<evidence type="ECO:0000313" key="4">
    <source>
        <dbReference type="Proteomes" id="UP000321464"/>
    </source>
</evidence>
<dbReference type="InterPro" id="IPR051017">
    <property type="entry name" value="Aldolase-II_Adducin_sf"/>
</dbReference>
<dbReference type="EMBL" id="BJYR01000003">
    <property type="protein sequence ID" value="GEN98668.1"/>
    <property type="molecule type" value="Genomic_DNA"/>
</dbReference>
<name>A0A512AG32_9SPHN</name>
<dbReference type="GO" id="GO:0005856">
    <property type="term" value="C:cytoskeleton"/>
    <property type="evidence" value="ECO:0007669"/>
    <property type="project" value="TreeGrafter"/>
</dbReference>
<dbReference type="Gene3D" id="3.40.225.10">
    <property type="entry name" value="Class II aldolase/adducin N-terminal domain"/>
    <property type="match status" value="1"/>
</dbReference>
<dbReference type="InterPro" id="IPR001303">
    <property type="entry name" value="Aldolase_II/adducin_N"/>
</dbReference>
<dbReference type="PANTHER" id="PTHR10672:SF3">
    <property type="entry name" value="PROTEIN HU-LI TAI SHAO"/>
    <property type="match status" value="1"/>
</dbReference>
<evidence type="ECO:0000259" key="2">
    <source>
        <dbReference type="SMART" id="SM01007"/>
    </source>
</evidence>
<organism evidence="3 4">
    <name type="scientific">Novosphingobium sediminis</name>
    <dbReference type="NCBI Taxonomy" id="707214"/>
    <lineage>
        <taxon>Bacteria</taxon>
        <taxon>Pseudomonadati</taxon>
        <taxon>Pseudomonadota</taxon>
        <taxon>Alphaproteobacteria</taxon>
        <taxon>Sphingomonadales</taxon>
        <taxon>Sphingomonadaceae</taxon>
        <taxon>Novosphingobium</taxon>
    </lineage>
</organism>
<dbReference type="GO" id="GO:0051015">
    <property type="term" value="F:actin filament binding"/>
    <property type="evidence" value="ECO:0007669"/>
    <property type="project" value="TreeGrafter"/>
</dbReference>
<proteinExistence type="inferred from homology"/>
<keyword evidence="4" id="KW-1185">Reference proteome</keyword>
<evidence type="ECO:0000256" key="1">
    <source>
        <dbReference type="ARBA" id="ARBA00037961"/>
    </source>
</evidence>
<evidence type="ECO:0000313" key="3">
    <source>
        <dbReference type="EMBL" id="GEN98668.1"/>
    </source>
</evidence>
<dbReference type="OrthoDB" id="5291399at2"/>
<dbReference type="RefSeq" id="WP_147158059.1">
    <property type="nucleotide sequence ID" value="NZ_BJYR01000003.1"/>
</dbReference>
<comment type="similarity">
    <text evidence="1">Belongs to the aldolase class II family.</text>
</comment>
<feature type="domain" description="Class II aldolase/adducin N-terminal" evidence="2">
    <location>
        <begin position="15"/>
        <end position="195"/>
    </location>
</feature>
<comment type="caution">
    <text evidence="3">The sequence shown here is derived from an EMBL/GenBank/DDBJ whole genome shotgun (WGS) entry which is preliminary data.</text>
</comment>
<gene>
    <name evidence="3" type="ORF">NSE01_05010</name>
</gene>
<dbReference type="NCBIfam" id="NF005451">
    <property type="entry name" value="PRK07044.1"/>
    <property type="match status" value="1"/>
</dbReference>
<dbReference type="PANTHER" id="PTHR10672">
    <property type="entry name" value="ADDUCIN"/>
    <property type="match status" value="1"/>
</dbReference>
<dbReference type="InterPro" id="IPR036409">
    <property type="entry name" value="Aldolase_II/adducin_N_sf"/>
</dbReference>
<dbReference type="NCBIfam" id="NF005068">
    <property type="entry name" value="PRK06486.1"/>
    <property type="match status" value="1"/>
</dbReference>
<dbReference type="SUPFAM" id="SSF53639">
    <property type="entry name" value="AraD/HMP-PK domain-like"/>
    <property type="match status" value="1"/>
</dbReference>
<protein>
    <recommendedName>
        <fullName evidence="2">Class II aldolase/adducin N-terminal domain-containing protein</fullName>
    </recommendedName>
</protein>
<dbReference type="Pfam" id="PF00596">
    <property type="entry name" value="Aldolase_II"/>
    <property type="match status" value="1"/>
</dbReference>
<dbReference type="SMART" id="SM01007">
    <property type="entry name" value="Aldolase_II"/>
    <property type="match status" value="1"/>
</dbReference>
<accession>A0A512AG32</accession>
<sequence>MPGAGLDEAEWQARVDLAAAHRLAVHFGYHEGIDNHFTLLVPGHADRFLLAPFGLHWSEIRASDFLVVDFAGNKLAGTGPVEDTAFHIHAPLHAARPDVRCVMHTHMPYATALSMLEEPELLMASQNAIGFSGLVALCAYEGFALDSGEGRRMAAALGGKAVLLLRNHGVVTTGKSVAEAFNTLYFFERAAMTQILAQSSGGKIRLVDEPALGRTVEQYTTSAQVEGLDRIELHFAALKRMLDRQGSDYAE</sequence>
<reference evidence="3 4" key="1">
    <citation type="submission" date="2019-07" db="EMBL/GenBank/DDBJ databases">
        <title>Whole genome shotgun sequence of Novosphingobium sediminis NBRC 106119.</title>
        <authorList>
            <person name="Hosoyama A."/>
            <person name="Uohara A."/>
            <person name="Ohji S."/>
            <person name="Ichikawa N."/>
        </authorList>
    </citation>
    <scope>NUCLEOTIDE SEQUENCE [LARGE SCALE GENOMIC DNA]</scope>
    <source>
        <strain evidence="3 4">NBRC 106119</strain>
    </source>
</reference>
<dbReference type="AlphaFoldDB" id="A0A512AG32"/>